<reference evidence="2 3" key="1">
    <citation type="journal article" date="2018" name="Syst. Appl. Microbiol.">
        <title>Ereboglobus luteus gen. nov. sp. nov. from cockroach guts, and new insights into the oxygen relationship of the genera Opitutus and Didymococcus (Verrucomicrobia: Opitutaceae).</title>
        <authorList>
            <person name="Tegtmeier D."/>
            <person name="Belitz A."/>
            <person name="Radek R."/>
            <person name="Heimerl T."/>
            <person name="Brune A."/>
        </authorList>
    </citation>
    <scope>NUCLEOTIDE SEQUENCE [LARGE SCALE GENOMIC DNA]</scope>
    <source>
        <strain evidence="2 3">Ho45</strain>
    </source>
</reference>
<accession>A0A2U8E6Y6</accession>
<dbReference type="AlphaFoldDB" id="A0A2U8E6Y6"/>
<name>A0A2U8E6Y6_9BACT</name>
<dbReference type="Gene3D" id="3.40.1740.10">
    <property type="entry name" value="VC0467-like"/>
    <property type="match status" value="1"/>
</dbReference>
<dbReference type="OrthoDB" id="9807486at2"/>
<evidence type="ECO:0000313" key="2">
    <source>
        <dbReference type="EMBL" id="AWI10699.1"/>
    </source>
</evidence>
<evidence type="ECO:0000313" key="3">
    <source>
        <dbReference type="Proteomes" id="UP000244896"/>
    </source>
</evidence>
<dbReference type="EMBL" id="CP023004">
    <property type="protein sequence ID" value="AWI10699.1"/>
    <property type="molecule type" value="Genomic_DNA"/>
</dbReference>
<organism evidence="2 3">
    <name type="scientific">Ereboglobus luteus</name>
    <dbReference type="NCBI Taxonomy" id="1796921"/>
    <lineage>
        <taxon>Bacteria</taxon>
        <taxon>Pseudomonadati</taxon>
        <taxon>Verrucomicrobiota</taxon>
        <taxon>Opitutia</taxon>
        <taxon>Opitutales</taxon>
        <taxon>Opitutaceae</taxon>
        <taxon>Ereboglobus</taxon>
    </lineage>
</organism>
<evidence type="ECO:0008006" key="4">
    <source>
        <dbReference type="Google" id="ProtNLM"/>
    </source>
</evidence>
<evidence type="ECO:0000256" key="1">
    <source>
        <dbReference type="ARBA" id="ARBA00009600"/>
    </source>
</evidence>
<dbReference type="SUPFAM" id="SSF143456">
    <property type="entry name" value="VC0467-like"/>
    <property type="match status" value="1"/>
</dbReference>
<protein>
    <recommendedName>
        <fullName evidence="4">YqgE/AlgH family protein</fullName>
    </recommendedName>
</protein>
<dbReference type="InterPro" id="IPR003774">
    <property type="entry name" value="AlgH-like"/>
</dbReference>
<sequence length="187" mass="20779">MTSDEKRPLAGSLLLAHPSLNDGIFRRSVILLPAHDENGSMGIVLNHPLRKRMADISNDLAFSPLADVPVYQGGPVASDKLLICAWRMHPQGLGFQLMFGIEPDNAIKLREEQGMELRAYYGYAGWSAGQLEGELRRDTWVVTPLLPHLLVNEDGGEYDESMWRKILGDMGDEWRLAAGEPDDPALN</sequence>
<comment type="similarity">
    <text evidence="1">Belongs to the UPF0301 (AlgH) family.</text>
</comment>
<dbReference type="Proteomes" id="UP000244896">
    <property type="component" value="Chromosome"/>
</dbReference>
<proteinExistence type="inferred from homology"/>
<dbReference type="KEGG" id="elut:CKA38_13605"/>
<keyword evidence="3" id="KW-1185">Reference proteome</keyword>
<dbReference type="GO" id="GO:0005829">
    <property type="term" value="C:cytosol"/>
    <property type="evidence" value="ECO:0007669"/>
    <property type="project" value="TreeGrafter"/>
</dbReference>
<dbReference type="PANTHER" id="PTHR30327">
    <property type="entry name" value="UNCHARACTERIZED PROTEIN YQGE"/>
    <property type="match status" value="1"/>
</dbReference>
<gene>
    <name evidence="2" type="ORF">CKA38_13605</name>
</gene>
<dbReference type="PANTHER" id="PTHR30327:SF1">
    <property type="entry name" value="UPF0301 PROTEIN YQGE"/>
    <property type="match status" value="1"/>
</dbReference>
<dbReference type="Pfam" id="PF02622">
    <property type="entry name" value="DUF179"/>
    <property type="match status" value="1"/>
</dbReference>